<dbReference type="Proteomes" id="UP000799092">
    <property type="component" value="Unassembled WGS sequence"/>
</dbReference>
<accession>A0A6A8DER2</accession>
<dbReference type="EMBL" id="WJNG01000005">
    <property type="protein sequence ID" value="MRH42339.1"/>
    <property type="molecule type" value="Genomic_DNA"/>
</dbReference>
<keyword evidence="3" id="KW-1185">Reference proteome</keyword>
<proteinExistence type="predicted"/>
<dbReference type="AlphaFoldDB" id="A0A6A8DER2"/>
<reference evidence="2" key="1">
    <citation type="submission" date="2019-11" db="EMBL/GenBank/DDBJ databases">
        <authorList>
            <person name="Li J."/>
        </authorList>
    </citation>
    <scope>NUCLEOTIDE SEQUENCE</scope>
    <source>
        <strain evidence="2">B6B</strain>
    </source>
</reference>
<evidence type="ECO:0000313" key="2">
    <source>
        <dbReference type="EMBL" id="MRH42339.1"/>
    </source>
</evidence>
<evidence type="ECO:0000256" key="1">
    <source>
        <dbReference type="SAM" id="MobiDB-lite"/>
    </source>
</evidence>
<organism evidence="2 3">
    <name type="scientific">Aquibacillus halophilus</name>
    <dbReference type="NCBI Taxonomy" id="930132"/>
    <lineage>
        <taxon>Bacteria</taxon>
        <taxon>Bacillati</taxon>
        <taxon>Bacillota</taxon>
        <taxon>Bacilli</taxon>
        <taxon>Bacillales</taxon>
        <taxon>Bacillaceae</taxon>
        <taxon>Aquibacillus</taxon>
    </lineage>
</organism>
<name>A0A6A8DER2_9BACI</name>
<sequence length="94" mass="11075">MLCLITSISQQLFTLILWLIGAQGSRLLREKRRLKIPQDKKTLRKRYIARRKSVFLFQGSGILPRKLKRCPRKATARSANRSRLRKSEKIIKKL</sequence>
<evidence type="ECO:0000313" key="3">
    <source>
        <dbReference type="Proteomes" id="UP000799092"/>
    </source>
</evidence>
<dbReference type="OrthoDB" id="2974423at2"/>
<feature type="region of interest" description="Disordered" evidence="1">
    <location>
        <begin position="72"/>
        <end position="94"/>
    </location>
</feature>
<feature type="compositionally biased region" description="Basic residues" evidence="1">
    <location>
        <begin position="72"/>
        <end position="84"/>
    </location>
</feature>
<comment type="caution">
    <text evidence="2">The sequence shown here is derived from an EMBL/GenBank/DDBJ whole genome shotgun (WGS) entry which is preliminary data.</text>
</comment>
<gene>
    <name evidence="2" type="ORF">GH741_06545</name>
</gene>
<protein>
    <submittedName>
        <fullName evidence="2">Uncharacterized protein</fullName>
    </submittedName>
</protein>
<feature type="compositionally biased region" description="Basic and acidic residues" evidence="1">
    <location>
        <begin position="85"/>
        <end position="94"/>
    </location>
</feature>